<evidence type="ECO:0000313" key="2">
    <source>
        <dbReference type="EMBL" id="KAK5853044.1"/>
    </source>
</evidence>
<evidence type="ECO:0000313" key="3">
    <source>
        <dbReference type="Proteomes" id="UP001346869"/>
    </source>
</evidence>
<dbReference type="EMBL" id="JAUZQC010000020">
    <property type="protein sequence ID" value="KAK5853044.1"/>
    <property type="molecule type" value="Genomic_DNA"/>
</dbReference>
<dbReference type="Proteomes" id="UP001346869">
    <property type="component" value="Unassembled WGS sequence"/>
</dbReference>
<dbReference type="GO" id="GO:0005737">
    <property type="term" value="C:cytoplasm"/>
    <property type="evidence" value="ECO:0007669"/>
    <property type="project" value="TreeGrafter"/>
</dbReference>
<evidence type="ECO:0000256" key="1">
    <source>
        <dbReference type="ARBA" id="ARBA00007764"/>
    </source>
</evidence>
<keyword evidence="3" id="KW-1185">Reference proteome</keyword>
<accession>A0AAN7X300</accession>
<dbReference type="SUPFAM" id="SSF52833">
    <property type="entry name" value="Thioredoxin-like"/>
    <property type="match status" value="1"/>
</dbReference>
<dbReference type="AlphaFoldDB" id="A0AAN7X300"/>
<comment type="similarity">
    <text evidence="1">Belongs to the SH3BGR family.</text>
</comment>
<reference evidence="2 3" key="2">
    <citation type="journal article" date="2023" name="Mol. Biol. Evol.">
        <title>Genomics of Secondarily Temperate Adaptation in the Only Non-Antarctic Icefish.</title>
        <authorList>
            <person name="Rivera-Colon A.G."/>
            <person name="Rayamajhi N."/>
            <person name="Minhas B.F."/>
            <person name="Madrigal G."/>
            <person name="Bilyk K.T."/>
            <person name="Yoon V."/>
            <person name="Hune M."/>
            <person name="Gregory S."/>
            <person name="Cheng C.H.C."/>
            <person name="Catchen J.M."/>
        </authorList>
    </citation>
    <scope>NUCLEOTIDE SEQUENCE [LARGE SCALE GENOMIC DNA]</scope>
    <source>
        <strain evidence="2">JMC-PN-2008</strain>
    </source>
</reference>
<comment type="caution">
    <text evidence="2">The sequence shown here is derived from an EMBL/GenBank/DDBJ whole genome shotgun (WGS) entry which is preliminary data.</text>
</comment>
<sequence length="91" mass="10340">MSVKVFYTSVSGSLEIKKKQQKVLDVLSAKKIDFESIDISQDSNSKDLMRELAHDPKVLPPQICNGNEYCGNYDAFLLAIEDEQLEKFLKL</sequence>
<gene>
    <name evidence="2" type="ORF">PBY51_006866</name>
</gene>
<name>A0AAN7X300_ELEMC</name>
<dbReference type="Pfam" id="PF04908">
    <property type="entry name" value="SH3BGR"/>
    <property type="match status" value="1"/>
</dbReference>
<organism evidence="2 3">
    <name type="scientific">Eleginops maclovinus</name>
    <name type="common">Patagonian blennie</name>
    <name type="synonym">Eleginus maclovinus</name>
    <dbReference type="NCBI Taxonomy" id="56733"/>
    <lineage>
        <taxon>Eukaryota</taxon>
        <taxon>Metazoa</taxon>
        <taxon>Chordata</taxon>
        <taxon>Craniata</taxon>
        <taxon>Vertebrata</taxon>
        <taxon>Euteleostomi</taxon>
        <taxon>Actinopterygii</taxon>
        <taxon>Neopterygii</taxon>
        <taxon>Teleostei</taxon>
        <taxon>Neoteleostei</taxon>
        <taxon>Acanthomorphata</taxon>
        <taxon>Eupercaria</taxon>
        <taxon>Perciformes</taxon>
        <taxon>Notothenioidei</taxon>
        <taxon>Eleginopidae</taxon>
        <taxon>Eleginops</taxon>
    </lineage>
</organism>
<dbReference type="InterPro" id="IPR051033">
    <property type="entry name" value="SH3BGR"/>
</dbReference>
<reference evidence="2 3" key="1">
    <citation type="journal article" date="2023" name="Genes (Basel)">
        <title>Chromosome-Level Genome Assembly and Circadian Gene Repertoire of the Patagonia Blennie Eleginops maclovinus-The Closest Ancestral Proxy of Antarctic Cryonotothenioids.</title>
        <authorList>
            <person name="Cheng C.C."/>
            <person name="Rivera-Colon A.G."/>
            <person name="Minhas B.F."/>
            <person name="Wilson L."/>
            <person name="Rayamajhi N."/>
            <person name="Vargas-Chacoff L."/>
            <person name="Catchen J.M."/>
        </authorList>
    </citation>
    <scope>NUCLEOTIDE SEQUENCE [LARGE SCALE GENOMIC DNA]</scope>
    <source>
        <strain evidence="2">JMC-PN-2008</strain>
    </source>
</reference>
<dbReference type="CDD" id="cd03030">
    <property type="entry name" value="GRX_SH3BGR"/>
    <property type="match status" value="1"/>
</dbReference>
<evidence type="ECO:0008006" key="4">
    <source>
        <dbReference type="Google" id="ProtNLM"/>
    </source>
</evidence>
<dbReference type="PANTHER" id="PTHR12232:SF15">
    <property type="entry name" value="SH3 DOMAIN-BINDING GLUTAMIC ACID-RICH PROTEIN HOMOLOG"/>
    <property type="match status" value="1"/>
</dbReference>
<dbReference type="InterPro" id="IPR006993">
    <property type="entry name" value="Glut_rich_SH3-bd"/>
</dbReference>
<proteinExistence type="inferred from homology"/>
<protein>
    <recommendedName>
        <fullName evidence="4">SH3 domain-binding glutamic acid-rich-like protein</fullName>
    </recommendedName>
</protein>
<dbReference type="PIRSF" id="PIRSF008142">
    <property type="entry name" value="SH3-bind_E-rich_L"/>
    <property type="match status" value="1"/>
</dbReference>
<dbReference type="InterPro" id="IPR036249">
    <property type="entry name" value="Thioredoxin-like_sf"/>
</dbReference>
<dbReference type="PANTHER" id="PTHR12232">
    <property type="entry name" value="SH3 DOMAIN-BINDING GLUTAMIC ACID-RICH-LIKE PROTEIN"/>
    <property type="match status" value="1"/>
</dbReference>
<dbReference type="Gene3D" id="3.40.30.10">
    <property type="entry name" value="Glutaredoxin"/>
    <property type="match status" value="1"/>
</dbReference>